<protein>
    <recommendedName>
        <fullName evidence="8">Peptidyl-prolyl cis-trans isomerase H</fullName>
        <ecNumber evidence="4">5.2.1.8</ecNumber>
    </recommendedName>
    <alternativeName>
        <fullName evidence="9">Rotamase H</fullName>
    </alternativeName>
</protein>
<evidence type="ECO:0000313" key="13">
    <source>
        <dbReference type="Proteomes" id="UP000799291"/>
    </source>
</evidence>
<evidence type="ECO:0000313" key="12">
    <source>
        <dbReference type="EMBL" id="KAF2682805.1"/>
    </source>
</evidence>
<dbReference type="CDD" id="cd01926">
    <property type="entry name" value="cyclophilin_ABH_like"/>
    <property type="match status" value="1"/>
</dbReference>
<dbReference type="InterPro" id="IPR020892">
    <property type="entry name" value="Cyclophilin-type_PPIase_CS"/>
</dbReference>
<evidence type="ECO:0000256" key="1">
    <source>
        <dbReference type="ARBA" id="ARBA00000971"/>
    </source>
</evidence>
<dbReference type="GO" id="GO:0001181">
    <property type="term" value="F:RNA polymerase I general transcription initiation factor activity"/>
    <property type="evidence" value="ECO:0007669"/>
    <property type="project" value="InterPro"/>
</dbReference>
<dbReference type="InterPro" id="IPR007991">
    <property type="entry name" value="RNA_pol_I_trans_ini_fac_RRN3"/>
</dbReference>
<dbReference type="PROSITE" id="PS00170">
    <property type="entry name" value="CSA_PPIASE_1"/>
    <property type="match status" value="1"/>
</dbReference>
<feature type="region of interest" description="Disordered" evidence="10">
    <location>
        <begin position="808"/>
        <end position="851"/>
    </location>
</feature>
<feature type="compositionally biased region" description="Acidic residues" evidence="10">
    <location>
        <begin position="836"/>
        <end position="845"/>
    </location>
</feature>
<feature type="region of interest" description="Disordered" evidence="10">
    <location>
        <begin position="478"/>
        <end position="502"/>
    </location>
</feature>
<dbReference type="PROSITE" id="PS50072">
    <property type="entry name" value="CSA_PPIASE_2"/>
    <property type="match status" value="1"/>
</dbReference>
<feature type="compositionally biased region" description="Acidic residues" evidence="10">
    <location>
        <begin position="814"/>
        <end position="828"/>
    </location>
</feature>
<keyword evidence="5" id="KW-0697">Rotamase</keyword>
<organism evidence="12 13">
    <name type="scientific">Lentithecium fluviatile CBS 122367</name>
    <dbReference type="NCBI Taxonomy" id="1168545"/>
    <lineage>
        <taxon>Eukaryota</taxon>
        <taxon>Fungi</taxon>
        <taxon>Dikarya</taxon>
        <taxon>Ascomycota</taxon>
        <taxon>Pezizomycotina</taxon>
        <taxon>Dothideomycetes</taxon>
        <taxon>Pleosporomycetidae</taxon>
        <taxon>Pleosporales</taxon>
        <taxon>Massarineae</taxon>
        <taxon>Lentitheciaceae</taxon>
        <taxon>Lentithecium</taxon>
    </lineage>
</organism>
<evidence type="ECO:0000256" key="6">
    <source>
        <dbReference type="ARBA" id="ARBA00023235"/>
    </source>
</evidence>
<dbReference type="EMBL" id="MU005586">
    <property type="protein sequence ID" value="KAF2682805.1"/>
    <property type="molecule type" value="Genomic_DNA"/>
</dbReference>
<name>A0A6G1IXG7_9PLEO</name>
<sequence>MADSAEANPIVFFDITLGGEKLGRIKMKLFKDVVPRTAENFRQFCTGETKNNRGQPQGYKGCKFHRIIKGFMIQGGDFINGNGTGSRTIYGTEKFADENFILKHDKSGLLSMANSGPNSNGCQFFIITADGGTPHLNGKHVVFGEVIEDGMEVVRKIENTRTVANPEGKPVQDVVIAQCGEIPPCFNMVSLASTERAPGVIAPSVGGSLKRKHPDANDDSDAILSSQTKRRRVTFDPDVDVRIIVDPNEKSLELVGEEVQRALERHAIGDTIAYDQIRSLFAEKPTSSNAPLTRVLHKYLVALTNNAPLLDHSRRGLVHAIIDCSWIARNDDFVRSYRRFLSSLLSVQPGFTSTVLSMLVNMFVESPSPSLRQKDDPKIQRVRIQNRMHECLRFILRQNAMNSTHLAHTITRAFPFPTDTSKAHEQYITNILRVTDYCQELKGEILSLVMDKLVKIDVQLQVDMDDLEDDIEDRLLGDTTGDLDEDYESDNDSVSSEESLDDEERRIKELKDSVAKLDNIMDLLFSHYDSVFAKGNLADIDETFESLISQFANIILPTYRSRHTQFLLFHFSQTSPDLMERFAGCCSHLAFDSGRPHILRVAAAAYLASFIARGAHVSGPVVRDVFDLLCHHLESLRIAHEPGCKGPDLRRYGTYYAVSQALLYAFCFRWRDLVTTPDGLPPTDEDIIYHEGDYTWHNSIHDILRRNIYSKLNPLKICAPSIVQQFARMAHHFHFVYVFPLLETNKRVRLARSVGGYNDGVGARETALTMKKGEEGFLLDAYFPFDPYGLPRSKRWMVGDYVEWKPIPGMPIERDEDDEEEDEDDDSETESHIAGEDEDDLEDGTVTDASS</sequence>
<evidence type="ECO:0000256" key="7">
    <source>
        <dbReference type="ARBA" id="ARBA00038512"/>
    </source>
</evidence>
<dbReference type="InterPro" id="IPR029000">
    <property type="entry name" value="Cyclophilin-like_dom_sf"/>
</dbReference>
<comment type="similarity">
    <text evidence="7">Belongs to the cyclophilin-type PPIase family. PPIase H subfamily.</text>
</comment>
<dbReference type="GO" id="GO:0001042">
    <property type="term" value="F:RNA polymerase I core binding"/>
    <property type="evidence" value="ECO:0007669"/>
    <property type="project" value="TreeGrafter"/>
</dbReference>
<reference evidence="12" key="1">
    <citation type="journal article" date="2020" name="Stud. Mycol.">
        <title>101 Dothideomycetes genomes: a test case for predicting lifestyles and emergence of pathogens.</title>
        <authorList>
            <person name="Haridas S."/>
            <person name="Albert R."/>
            <person name="Binder M."/>
            <person name="Bloem J."/>
            <person name="Labutti K."/>
            <person name="Salamov A."/>
            <person name="Andreopoulos B."/>
            <person name="Baker S."/>
            <person name="Barry K."/>
            <person name="Bills G."/>
            <person name="Bluhm B."/>
            <person name="Cannon C."/>
            <person name="Castanera R."/>
            <person name="Culley D."/>
            <person name="Daum C."/>
            <person name="Ezra D."/>
            <person name="Gonzalez J."/>
            <person name="Henrissat B."/>
            <person name="Kuo A."/>
            <person name="Liang C."/>
            <person name="Lipzen A."/>
            <person name="Lutzoni F."/>
            <person name="Magnuson J."/>
            <person name="Mondo S."/>
            <person name="Nolan M."/>
            <person name="Ohm R."/>
            <person name="Pangilinan J."/>
            <person name="Park H.-J."/>
            <person name="Ramirez L."/>
            <person name="Alfaro M."/>
            <person name="Sun H."/>
            <person name="Tritt A."/>
            <person name="Yoshinaga Y."/>
            <person name="Zwiers L.-H."/>
            <person name="Turgeon B."/>
            <person name="Goodwin S."/>
            <person name="Spatafora J."/>
            <person name="Crous P."/>
            <person name="Grigoriev I."/>
        </authorList>
    </citation>
    <scope>NUCLEOTIDE SEQUENCE</scope>
    <source>
        <strain evidence="12">CBS 122367</strain>
    </source>
</reference>
<dbReference type="PANTHER" id="PTHR12790:SF0">
    <property type="entry name" value="RNA POLYMERASE I-SPECIFIC TRANSCRIPTION INITIATION FACTOR RRN3-RELATED"/>
    <property type="match status" value="1"/>
</dbReference>
<dbReference type="GO" id="GO:0006361">
    <property type="term" value="P:transcription initiation at RNA polymerase I promoter"/>
    <property type="evidence" value="ECO:0007669"/>
    <property type="project" value="InterPro"/>
</dbReference>
<dbReference type="SUPFAM" id="SSF50891">
    <property type="entry name" value="Cyclophilin-like"/>
    <property type="match status" value="1"/>
</dbReference>
<dbReference type="Gene3D" id="2.40.100.10">
    <property type="entry name" value="Cyclophilin-like"/>
    <property type="match status" value="1"/>
</dbReference>
<dbReference type="AlphaFoldDB" id="A0A6G1IXG7"/>
<dbReference type="GO" id="GO:0005634">
    <property type="term" value="C:nucleus"/>
    <property type="evidence" value="ECO:0007669"/>
    <property type="project" value="TreeGrafter"/>
</dbReference>
<comment type="function">
    <text evidence="2">PPIases accelerate the folding of proteins. It catalyzes the cis-trans isomerization of proline imidic peptide bonds in oligopeptides.</text>
</comment>
<comment type="similarity">
    <text evidence="3">Belongs to the RRN3 family.</text>
</comment>
<evidence type="ECO:0000256" key="3">
    <source>
        <dbReference type="ARBA" id="ARBA00010098"/>
    </source>
</evidence>
<dbReference type="GO" id="GO:0006457">
    <property type="term" value="P:protein folding"/>
    <property type="evidence" value="ECO:0007669"/>
    <property type="project" value="InterPro"/>
</dbReference>
<gene>
    <name evidence="12" type="ORF">K458DRAFT_478734</name>
</gene>
<dbReference type="Pfam" id="PF05327">
    <property type="entry name" value="RRN3"/>
    <property type="match status" value="1"/>
</dbReference>
<dbReference type="FunFam" id="2.40.100.10:FF:000035">
    <property type="entry name" value="Peptidyl-prolyl cis-trans isomerase"/>
    <property type="match status" value="1"/>
</dbReference>
<dbReference type="Pfam" id="PF00160">
    <property type="entry name" value="Pro_isomerase"/>
    <property type="match status" value="1"/>
</dbReference>
<dbReference type="InterPro" id="IPR002130">
    <property type="entry name" value="Cyclophilin-type_PPIase_dom"/>
</dbReference>
<evidence type="ECO:0000256" key="8">
    <source>
        <dbReference type="ARBA" id="ARBA00040924"/>
    </source>
</evidence>
<feature type="domain" description="PPIase cyclophilin-type" evidence="11">
    <location>
        <begin position="12"/>
        <end position="181"/>
    </location>
</feature>
<proteinExistence type="inferred from homology"/>
<dbReference type="EC" id="5.2.1.8" evidence="4"/>
<evidence type="ECO:0000256" key="5">
    <source>
        <dbReference type="ARBA" id="ARBA00023110"/>
    </source>
</evidence>
<dbReference type="GO" id="GO:0003755">
    <property type="term" value="F:peptidyl-prolyl cis-trans isomerase activity"/>
    <property type="evidence" value="ECO:0007669"/>
    <property type="project" value="UniProtKB-KW"/>
</dbReference>
<feature type="compositionally biased region" description="Acidic residues" evidence="10">
    <location>
        <begin position="481"/>
        <end position="491"/>
    </location>
</feature>
<evidence type="ECO:0000256" key="4">
    <source>
        <dbReference type="ARBA" id="ARBA00013194"/>
    </source>
</evidence>
<dbReference type="Proteomes" id="UP000799291">
    <property type="component" value="Unassembled WGS sequence"/>
</dbReference>
<evidence type="ECO:0000256" key="2">
    <source>
        <dbReference type="ARBA" id="ARBA00002388"/>
    </source>
</evidence>
<keyword evidence="6" id="KW-0413">Isomerase</keyword>
<comment type="catalytic activity">
    <reaction evidence="1">
        <text>[protein]-peptidylproline (omega=180) = [protein]-peptidylproline (omega=0)</text>
        <dbReference type="Rhea" id="RHEA:16237"/>
        <dbReference type="Rhea" id="RHEA-COMP:10747"/>
        <dbReference type="Rhea" id="RHEA-COMP:10748"/>
        <dbReference type="ChEBI" id="CHEBI:83833"/>
        <dbReference type="ChEBI" id="CHEBI:83834"/>
        <dbReference type="EC" id="5.2.1.8"/>
    </reaction>
</comment>
<dbReference type="PANTHER" id="PTHR12790">
    <property type="entry name" value="TRANSCRIPTION INITIATION FACTOR IA RRN3"/>
    <property type="match status" value="1"/>
</dbReference>
<dbReference type="OrthoDB" id="26970at2759"/>
<evidence type="ECO:0000256" key="10">
    <source>
        <dbReference type="SAM" id="MobiDB-lite"/>
    </source>
</evidence>
<evidence type="ECO:0000259" key="11">
    <source>
        <dbReference type="PROSITE" id="PS50072"/>
    </source>
</evidence>
<accession>A0A6G1IXG7</accession>
<dbReference type="PRINTS" id="PR00153">
    <property type="entry name" value="CSAPPISMRASE"/>
</dbReference>
<evidence type="ECO:0000256" key="9">
    <source>
        <dbReference type="ARBA" id="ARBA00041924"/>
    </source>
</evidence>
<keyword evidence="13" id="KW-1185">Reference proteome</keyword>